<dbReference type="AlphaFoldDB" id="A0A4R9AXM7"/>
<keyword evidence="3" id="KW-1185">Reference proteome</keyword>
<evidence type="ECO:0000313" key="3">
    <source>
        <dbReference type="Proteomes" id="UP000298313"/>
    </source>
</evidence>
<dbReference type="InterPro" id="IPR025338">
    <property type="entry name" value="DUF4244"/>
</dbReference>
<keyword evidence="1" id="KW-1133">Transmembrane helix</keyword>
<comment type="caution">
    <text evidence="2">The sequence shown here is derived from an EMBL/GenBank/DDBJ whole genome shotgun (WGS) entry which is preliminary data.</text>
</comment>
<reference evidence="2 3" key="1">
    <citation type="submission" date="2019-03" db="EMBL/GenBank/DDBJ databases">
        <title>Genomics of glacier-inhabiting Cryobacterium strains.</title>
        <authorList>
            <person name="Liu Q."/>
            <person name="Xin Y.-H."/>
        </authorList>
    </citation>
    <scope>NUCLEOTIDE SEQUENCE [LARGE SCALE GENOMIC DNA]</scope>
    <source>
        <strain evidence="2 3">Hh4</strain>
    </source>
</reference>
<dbReference type="EMBL" id="SOHH01000113">
    <property type="protein sequence ID" value="TFD72025.1"/>
    <property type="molecule type" value="Genomic_DNA"/>
</dbReference>
<keyword evidence="1" id="KW-0472">Membrane</keyword>
<protein>
    <submittedName>
        <fullName evidence="2">DUF4244 domain-containing protein</fullName>
    </submittedName>
</protein>
<gene>
    <name evidence="2" type="ORF">E3T48_15680</name>
</gene>
<accession>A0A4R9AXM7</accession>
<dbReference type="Proteomes" id="UP000298313">
    <property type="component" value="Unassembled WGS sequence"/>
</dbReference>
<proteinExistence type="predicted"/>
<feature type="transmembrane region" description="Helical" evidence="1">
    <location>
        <begin position="68"/>
        <end position="86"/>
    </location>
</feature>
<organism evidence="2 3">
    <name type="scientific">Cryobacterium fucosi</name>
    <dbReference type="NCBI Taxonomy" id="1259157"/>
    <lineage>
        <taxon>Bacteria</taxon>
        <taxon>Bacillati</taxon>
        <taxon>Actinomycetota</taxon>
        <taxon>Actinomycetes</taxon>
        <taxon>Micrococcales</taxon>
        <taxon>Microbacteriaceae</taxon>
        <taxon>Cryobacterium</taxon>
    </lineage>
</organism>
<name>A0A4R9AXM7_9MICO</name>
<evidence type="ECO:0000313" key="2">
    <source>
        <dbReference type="EMBL" id="TFD72025.1"/>
    </source>
</evidence>
<sequence>MPGNAQPALARRAPAYDATDAYAATAATDADKRVGEGAGGGGAATDAEGRTRTIRRLCDDAGAATAEYVIATMAAVGFAGLLIVILRGDEVRGILTDLVRNALTVG</sequence>
<dbReference type="Pfam" id="PF14029">
    <property type="entry name" value="DUF4244"/>
    <property type="match status" value="1"/>
</dbReference>
<keyword evidence="1" id="KW-0812">Transmembrane</keyword>
<dbReference type="OrthoDB" id="4808029at2"/>
<evidence type="ECO:0000256" key="1">
    <source>
        <dbReference type="SAM" id="Phobius"/>
    </source>
</evidence>